<protein>
    <submittedName>
        <fullName evidence="4">Flagellar motor switch protein FliM</fullName>
    </submittedName>
</protein>
<evidence type="ECO:0000313" key="5">
    <source>
        <dbReference type="Proteomes" id="UP000199541"/>
    </source>
</evidence>
<dbReference type="Proteomes" id="UP000199541">
    <property type="component" value="Unassembled WGS sequence"/>
</dbReference>
<keyword evidence="5" id="KW-1185">Reference proteome</keyword>
<dbReference type="AlphaFoldDB" id="A0AAN4UVI3"/>
<sequence length="432" mass="44391">MSESEQEGAAGQAGSALRRKAVAGRPTAQGAALRPERAVRMALARAGQGVPGLDLRVTDLTDSRHALAELLDMVPDHAFLAILEGPAEGLGLVAVAPPVLSGIVEVQTTGRLAKDERPPRKPTRTDAAMTVGLIDKALTELRDELAGTPDIVWAGGFHFASFLDDPRPLGLLLEDIPYRVFTVTVALADGARSGAIVLALPAEGRGAPPVQAAVDRPDVHEHQEWTRALEDAVMAAEAEISAVLHRLRVPLSAVMQLSQGDMIPIPAAQLERIELEAIDGRRLGAGRLGQNRGMRAVRLTLMPQSRSSDAGADMPVAAKGAALPATPEADLGFPSLDPGGGDPLPDPVPSLPLPGEDGDPLPMATPMADGLGGDPAGGDLGGDLGGLQIAAPGDGLDLPLPDPMGIPLPDPLDPGEDPLGDLPPMAKAAGAS</sequence>
<keyword evidence="4" id="KW-0966">Cell projection</keyword>
<feature type="compositionally biased region" description="Low complexity" evidence="1">
    <location>
        <begin position="7"/>
        <end position="16"/>
    </location>
</feature>
<dbReference type="SUPFAM" id="SSF101801">
    <property type="entry name" value="Surface presentation of antigens (SPOA)"/>
    <property type="match status" value="1"/>
</dbReference>
<dbReference type="Pfam" id="PF01052">
    <property type="entry name" value="FliMN_C"/>
    <property type="match status" value="1"/>
</dbReference>
<dbReference type="EMBL" id="FNOB01000039">
    <property type="protein sequence ID" value="SDX89622.1"/>
    <property type="molecule type" value="Genomic_DNA"/>
</dbReference>
<reference evidence="3" key="1">
    <citation type="journal article" date="2014" name="Int. J. Syst. Evol. Microbiol.">
        <title>Complete genome sequence of Corynebacterium casei LMG S-19264T (=DSM 44701T), isolated from a smear-ripened cheese.</title>
        <authorList>
            <consortium name="US DOE Joint Genome Institute (JGI-PGF)"/>
            <person name="Walter F."/>
            <person name="Albersmeier A."/>
            <person name="Kalinowski J."/>
            <person name="Ruckert C."/>
        </authorList>
    </citation>
    <scope>NUCLEOTIDE SEQUENCE</scope>
    <source>
        <strain evidence="3">CGMCC 1.10859</strain>
    </source>
</reference>
<feature type="domain" description="Flagellar motor switch protein FliN-like C-terminal" evidence="2">
    <location>
        <begin position="232"/>
        <end position="300"/>
    </location>
</feature>
<reference evidence="3" key="3">
    <citation type="submission" date="2023-06" db="EMBL/GenBank/DDBJ databases">
        <authorList>
            <person name="Sun Q."/>
            <person name="Zhou Y."/>
        </authorList>
    </citation>
    <scope>NUCLEOTIDE SEQUENCE</scope>
    <source>
        <strain evidence="3">CGMCC 1.10859</strain>
    </source>
</reference>
<dbReference type="RefSeq" id="WP_051645958.1">
    <property type="nucleotide sequence ID" value="NZ_BNAB01000036.1"/>
</dbReference>
<accession>A0AAN4UVI3</accession>
<feature type="compositionally biased region" description="Pro residues" evidence="1">
    <location>
        <begin position="400"/>
        <end position="412"/>
    </location>
</feature>
<keyword evidence="4" id="KW-0282">Flagellum</keyword>
<organism evidence="3 6">
    <name type="scientific">Allgaiera indica</name>
    <dbReference type="NCBI Taxonomy" id="765699"/>
    <lineage>
        <taxon>Bacteria</taxon>
        <taxon>Pseudomonadati</taxon>
        <taxon>Pseudomonadota</taxon>
        <taxon>Alphaproteobacteria</taxon>
        <taxon>Rhodobacterales</taxon>
        <taxon>Paracoccaceae</taxon>
        <taxon>Allgaiera</taxon>
    </lineage>
</organism>
<gene>
    <name evidence="3" type="ORF">GCM10008024_40130</name>
    <name evidence="4" type="ORF">SAMN05444006_1398</name>
</gene>
<dbReference type="EMBL" id="BNAB01000036">
    <property type="protein sequence ID" value="GHE06277.1"/>
    <property type="molecule type" value="Genomic_DNA"/>
</dbReference>
<feature type="region of interest" description="Disordered" evidence="1">
    <location>
        <begin position="326"/>
        <end position="432"/>
    </location>
</feature>
<evidence type="ECO:0000256" key="1">
    <source>
        <dbReference type="SAM" id="MobiDB-lite"/>
    </source>
</evidence>
<feature type="region of interest" description="Disordered" evidence="1">
    <location>
        <begin position="1"/>
        <end position="33"/>
    </location>
</feature>
<dbReference type="Gene3D" id="2.30.330.10">
    <property type="entry name" value="SpoA-like"/>
    <property type="match status" value="1"/>
</dbReference>
<dbReference type="InterPro" id="IPR036429">
    <property type="entry name" value="SpoA-like_sf"/>
</dbReference>
<dbReference type="Proteomes" id="UP000634647">
    <property type="component" value="Unassembled WGS sequence"/>
</dbReference>
<evidence type="ECO:0000313" key="4">
    <source>
        <dbReference type="EMBL" id="SDX89622.1"/>
    </source>
</evidence>
<evidence type="ECO:0000313" key="3">
    <source>
        <dbReference type="EMBL" id="GHE06277.1"/>
    </source>
</evidence>
<evidence type="ECO:0000259" key="2">
    <source>
        <dbReference type="Pfam" id="PF01052"/>
    </source>
</evidence>
<proteinExistence type="predicted"/>
<evidence type="ECO:0000313" key="6">
    <source>
        <dbReference type="Proteomes" id="UP000634647"/>
    </source>
</evidence>
<keyword evidence="4" id="KW-0969">Cilium</keyword>
<feature type="compositionally biased region" description="Gly residues" evidence="1">
    <location>
        <begin position="370"/>
        <end position="385"/>
    </location>
</feature>
<dbReference type="InterPro" id="IPR001543">
    <property type="entry name" value="FliN-like_C"/>
</dbReference>
<reference evidence="4 5" key="2">
    <citation type="submission" date="2016-10" db="EMBL/GenBank/DDBJ databases">
        <authorList>
            <person name="Varghese N."/>
            <person name="Submissions S."/>
        </authorList>
    </citation>
    <scope>NUCLEOTIDE SEQUENCE [LARGE SCALE GENOMIC DNA]</scope>
    <source>
        <strain evidence="4 5">DSM 24802</strain>
    </source>
</reference>
<comment type="caution">
    <text evidence="3">The sequence shown here is derived from an EMBL/GenBank/DDBJ whole genome shotgun (WGS) entry which is preliminary data.</text>
</comment>
<name>A0AAN4UVI3_9RHOB</name>